<feature type="region of interest" description="Disordered" evidence="1">
    <location>
        <begin position="1"/>
        <end position="72"/>
    </location>
</feature>
<feature type="compositionally biased region" description="Acidic residues" evidence="1">
    <location>
        <begin position="47"/>
        <end position="62"/>
    </location>
</feature>
<proteinExistence type="predicted"/>
<comment type="caution">
    <text evidence="2">The sequence shown here is derived from an EMBL/GenBank/DDBJ whole genome shotgun (WGS) entry which is preliminary data.</text>
</comment>
<reference evidence="2" key="1">
    <citation type="submission" date="2021-01" db="EMBL/GenBank/DDBJ databases">
        <title>Phytophthora aleatoria, a newly-described species from Pinus radiata is distinct from Phytophthora cactorum isolates based on comparative genomics.</title>
        <authorList>
            <person name="Mcdougal R."/>
            <person name="Panda P."/>
            <person name="Williams N."/>
            <person name="Studholme D.J."/>
        </authorList>
    </citation>
    <scope>NUCLEOTIDE SEQUENCE</scope>
    <source>
        <strain evidence="2">NZFS 4037</strain>
    </source>
</reference>
<sequence length="151" mass="16690">MSSDSEDGLNEVEDDEDPEELGDLDSGTESAEDDIVDEDKSDTKEESMDDDNTDGAADEDSQSDPNSPAAIAERHFTKKFLASLGGVDKVLASAKDMDKLREHSTTGWSDLVYPDLFEYIQTPLAKRIATLGYEKSRMDLRQKQSSVEIHP</sequence>
<dbReference type="EMBL" id="JAENGY010001662">
    <property type="protein sequence ID" value="KAG6947749.1"/>
    <property type="molecule type" value="Genomic_DNA"/>
</dbReference>
<protein>
    <submittedName>
        <fullName evidence="2">Uncharacterized protein</fullName>
    </submittedName>
</protein>
<dbReference type="AlphaFoldDB" id="A0A8J5IE94"/>
<keyword evidence="3" id="KW-1185">Reference proteome</keyword>
<evidence type="ECO:0000313" key="2">
    <source>
        <dbReference type="EMBL" id="KAG6947749.1"/>
    </source>
</evidence>
<dbReference type="Proteomes" id="UP000709295">
    <property type="component" value="Unassembled WGS sequence"/>
</dbReference>
<evidence type="ECO:0000313" key="3">
    <source>
        <dbReference type="Proteomes" id="UP000709295"/>
    </source>
</evidence>
<name>A0A8J5IE94_9STRA</name>
<feature type="compositionally biased region" description="Acidic residues" evidence="1">
    <location>
        <begin position="30"/>
        <end position="40"/>
    </location>
</feature>
<accession>A0A8J5IE94</accession>
<feature type="compositionally biased region" description="Acidic residues" evidence="1">
    <location>
        <begin position="1"/>
        <end position="23"/>
    </location>
</feature>
<evidence type="ECO:0000256" key="1">
    <source>
        <dbReference type="SAM" id="MobiDB-lite"/>
    </source>
</evidence>
<gene>
    <name evidence="2" type="ORF">JG688_00015404</name>
</gene>
<organism evidence="2 3">
    <name type="scientific">Phytophthora aleatoria</name>
    <dbReference type="NCBI Taxonomy" id="2496075"/>
    <lineage>
        <taxon>Eukaryota</taxon>
        <taxon>Sar</taxon>
        <taxon>Stramenopiles</taxon>
        <taxon>Oomycota</taxon>
        <taxon>Peronosporomycetes</taxon>
        <taxon>Peronosporales</taxon>
        <taxon>Peronosporaceae</taxon>
        <taxon>Phytophthora</taxon>
    </lineage>
</organism>